<dbReference type="PANTHER" id="PTHR34989:SF1">
    <property type="entry name" value="PROTEIN HDED"/>
    <property type="match status" value="1"/>
</dbReference>
<accession>A0A5Q6S3C6</accession>
<dbReference type="Proteomes" id="UP000307768">
    <property type="component" value="Unassembled WGS sequence"/>
</dbReference>
<feature type="transmembrane region" description="Helical" evidence="1">
    <location>
        <begin position="15"/>
        <end position="37"/>
    </location>
</feature>
<evidence type="ECO:0000256" key="1">
    <source>
        <dbReference type="SAM" id="Phobius"/>
    </source>
</evidence>
<evidence type="ECO:0000313" key="3">
    <source>
        <dbReference type="Proteomes" id="UP000307768"/>
    </source>
</evidence>
<dbReference type="PANTHER" id="PTHR34989">
    <property type="entry name" value="PROTEIN HDED"/>
    <property type="match status" value="1"/>
</dbReference>
<keyword evidence="1" id="KW-0472">Membrane</keyword>
<sequence>MTDLSAPSITSVAKTAWWVLVARALIALGLGITALVWPGPTAKVIIALFGVWALVDGIIALVSIFTSRGRSWGWLLLEGVLGVTAGIIAFRAPETVGLAIVIVIAFWSIMIGALEISGALQIREVPGSGWGWLLTAGIFSILFGIVLIAWPDIAAKTLIVLIGIYAILIGLFWLITAFMIRKDVTQLD</sequence>
<dbReference type="RefSeq" id="WP_149768067.1">
    <property type="nucleotide sequence ID" value="NZ_VDFQ02000001.1"/>
</dbReference>
<feature type="transmembrane region" description="Helical" evidence="1">
    <location>
        <begin position="129"/>
        <end position="150"/>
    </location>
</feature>
<dbReference type="EMBL" id="VDFQ02000001">
    <property type="protein sequence ID" value="KAA1424895.1"/>
    <property type="molecule type" value="Genomic_DNA"/>
</dbReference>
<keyword evidence="1" id="KW-1133">Transmembrane helix</keyword>
<dbReference type="AlphaFoldDB" id="A0A5Q6S3C6"/>
<dbReference type="GO" id="GO:0005886">
    <property type="term" value="C:plasma membrane"/>
    <property type="evidence" value="ECO:0007669"/>
    <property type="project" value="TreeGrafter"/>
</dbReference>
<feature type="transmembrane region" description="Helical" evidence="1">
    <location>
        <begin position="71"/>
        <end position="90"/>
    </location>
</feature>
<dbReference type="Pfam" id="PF03729">
    <property type="entry name" value="DUF308"/>
    <property type="match status" value="2"/>
</dbReference>
<dbReference type="InterPro" id="IPR052712">
    <property type="entry name" value="Acid_resist_chaperone_HdeD"/>
</dbReference>
<dbReference type="InterPro" id="IPR005325">
    <property type="entry name" value="DUF308_memb"/>
</dbReference>
<dbReference type="OrthoDB" id="3829721at2"/>
<organism evidence="2 3">
    <name type="scientific">Mumia zhuanghuii</name>
    <dbReference type="NCBI Taxonomy" id="2585211"/>
    <lineage>
        <taxon>Bacteria</taxon>
        <taxon>Bacillati</taxon>
        <taxon>Actinomycetota</taxon>
        <taxon>Actinomycetes</taxon>
        <taxon>Propionibacteriales</taxon>
        <taxon>Nocardioidaceae</taxon>
        <taxon>Mumia</taxon>
    </lineage>
</organism>
<keyword evidence="1" id="KW-0812">Transmembrane</keyword>
<gene>
    <name evidence="2" type="ORF">FE697_003025</name>
</gene>
<protein>
    <submittedName>
        <fullName evidence="2">HdeD family acid-resistance protein</fullName>
    </submittedName>
</protein>
<evidence type="ECO:0000313" key="2">
    <source>
        <dbReference type="EMBL" id="KAA1424895.1"/>
    </source>
</evidence>
<proteinExistence type="predicted"/>
<comment type="caution">
    <text evidence="2">The sequence shown here is derived from an EMBL/GenBank/DDBJ whole genome shotgun (WGS) entry which is preliminary data.</text>
</comment>
<reference evidence="2 3" key="1">
    <citation type="submission" date="2019-09" db="EMBL/GenBank/DDBJ databases">
        <title>Mumia zhuanghuii sp. nov. isolated from the intestinal contents of plateau pika (Ochotona curzoniae) in the Qinghai-Tibet plateau of China.</title>
        <authorList>
            <person name="Tian Z."/>
        </authorList>
    </citation>
    <scope>NUCLEOTIDE SEQUENCE [LARGE SCALE GENOMIC DNA]</scope>
    <source>
        <strain evidence="3">350</strain>
    </source>
</reference>
<name>A0A5Q6S3C6_9ACTN</name>
<feature type="transmembrane region" description="Helical" evidence="1">
    <location>
        <begin position="97"/>
        <end position="117"/>
    </location>
</feature>
<feature type="transmembrane region" description="Helical" evidence="1">
    <location>
        <begin position="157"/>
        <end position="180"/>
    </location>
</feature>
<feature type="transmembrane region" description="Helical" evidence="1">
    <location>
        <begin position="44"/>
        <end position="65"/>
    </location>
</feature>